<dbReference type="STRING" id="529505.SAMN05421761_111125"/>
<name>A0A1N7NT51_9BACT</name>
<keyword evidence="2" id="KW-1185">Reference proteome</keyword>
<proteinExistence type="predicted"/>
<reference evidence="2" key="1">
    <citation type="submission" date="2017-01" db="EMBL/GenBank/DDBJ databases">
        <authorList>
            <person name="Varghese N."/>
            <person name="Submissions S."/>
        </authorList>
    </citation>
    <scope>NUCLEOTIDE SEQUENCE [LARGE SCALE GENOMIC DNA]</scope>
    <source>
        <strain evidence="2">DSM 46698</strain>
    </source>
</reference>
<evidence type="ECO:0000313" key="2">
    <source>
        <dbReference type="Proteomes" id="UP000186026"/>
    </source>
</evidence>
<gene>
    <name evidence="1" type="ORF">SAMN05421761_111125</name>
</gene>
<accession>A0A1N7NT51</accession>
<organism evidence="1 2">
    <name type="scientific">Belliella pelovolcani</name>
    <dbReference type="NCBI Taxonomy" id="529505"/>
    <lineage>
        <taxon>Bacteria</taxon>
        <taxon>Pseudomonadati</taxon>
        <taxon>Bacteroidota</taxon>
        <taxon>Cytophagia</taxon>
        <taxon>Cytophagales</taxon>
        <taxon>Cyclobacteriaceae</taxon>
        <taxon>Belliella</taxon>
    </lineage>
</organism>
<dbReference type="Pfam" id="PF19630">
    <property type="entry name" value="DUF6134"/>
    <property type="match status" value="1"/>
</dbReference>
<dbReference type="InterPro" id="IPR045767">
    <property type="entry name" value="DUF6134"/>
</dbReference>
<evidence type="ECO:0008006" key="3">
    <source>
        <dbReference type="Google" id="ProtNLM"/>
    </source>
</evidence>
<dbReference type="EMBL" id="FTOP01000011">
    <property type="protein sequence ID" value="SIT01409.1"/>
    <property type="molecule type" value="Genomic_DNA"/>
</dbReference>
<protein>
    <recommendedName>
        <fullName evidence="3">DUF3108 domain-containing protein</fullName>
    </recommendedName>
</protein>
<sequence>MVENISIMGYLKKNLVGLVILLSLPSLAQEKMDFEISVAGFSIGEMTAVKTKKGDESFYDLKSEVSFWFFGKVNVDYSINSHFKGEQLIKAKAETKSNKGEFASDIVWKNDRYVVEATSYQYEKDTVINNPLFFSSARLYFEEPVGQKIFMAENFGLPSPITKYKDYYEVNVNGNKNRFYYENGKFLKAVMQSPIKNYVIKRKSP</sequence>
<dbReference type="Proteomes" id="UP000186026">
    <property type="component" value="Unassembled WGS sequence"/>
</dbReference>
<dbReference type="AlphaFoldDB" id="A0A1N7NT51"/>
<evidence type="ECO:0000313" key="1">
    <source>
        <dbReference type="EMBL" id="SIT01409.1"/>
    </source>
</evidence>